<organism evidence="2 3">
    <name type="scientific">Sphagnum jensenii</name>
    <dbReference type="NCBI Taxonomy" id="128206"/>
    <lineage>
        <taxon>Eukaryota</taxon>
        <taxon>Viridiplantae</taxon>
        <taxon>Streptophyta</taxon>
        <taxon>Embryophyta</taxon>
        <taxon>Bryophyta</taxon>
        <taxon>Sphagnophytina</taxon>
        <taxon>Sphagnopsida</taxon>
        <taxon>Sphagnales</taxon>
        <taxon>Sphagnaceae</taxon>
        <taxon>Sphagnum</taxon>
    </lineage>
</organism>
<evidence type="ECO:0000256" key="1">
    <source>
        <dbReference type="SAM" id="MobiDB-lite"/>
    </source>
</evidence>
<feature type="region of interest" description="Disordered" evidence="1">
    <location>
        <begin position="77"/>
        <end position="113"/>
    </location>
</feature>
<dbReference type="EMBL" id="OZ020099">
    <property type="protein sequence ID" value="CAK9272250.1"/>
    <property type="molecule type" value="Genomic_DNA"/>
</dbReference>
<keyword evidence="3" id="KW-1185">Reference proteome</keyword>
<proteinExistence type="predicted"/>
<evidence type="ECO:0000313" key="2">
    <source>
        <dbReference type="EMBL" id="CAK9272250.1"/>
    </source>
</evidence>
<reference evidence="2" key="1">
    <citation type="submission" date="2024-02" db="EMBL/GenBank/DDBJ databases">
        <authorList>
            <consortium name="ELIXIR-Norway"/>
            <consortium name="Elixir Norway"/>
        </authorList>
    </citation>
    <scope>NUCLEOTIDE SEQUENCE</scope>
</reference>
<feature type="compositionally biased region" description="Basic and acidic residues" evidence="1">
    <location>
        <begin position="98"/>
        <end position="113"/>
    </location>
</feature>
<protein>
    <submittedName>
        <fullName evidence="2">Uncharacterized protein</fullName>
    </submittedName>
</protein>
<evidence type="ECO:0000313" key="3">
    <source>
        <dbReference type="Proteomes" id="UP001497444"/>
    </source>
</evidence>
<accession>A0ABP0X1X6</accession>
<gene>
    <name evidence="2" type="ORF">CSSPJE1EN1_LOCUS17728</name>
</gene>
<sequence>MINEGLFHGLLLLEGEGTPHDVYGQKTGMELRSHDCEASLECNPRQQLLTTLLFETRTLAILHGRKLKTQCWGEKHGFDNVRIPHSSPSHRMNLRKRPRDECASSEDDRKLSESVDVSVRNVAYFHVTDVRKNDSYPRRNG</sequence>
<dbReference type="Proteomes" id="UP001497444">
    <property type="component" value="Chromosome 4"/>
</dbReference>
<name>A0ABP0X1X6_9BRYO</name>